<feature type="region of interest" description="Disordered" evidence="1">
    <location>
        <begin position="22"/>
        <end position="47"/>
    </location>
</feature>
<feature type="signal peptide" evidence="2">
    <location>
        <begin position="1"/>
        <end position="16"/>
    </location>
</feature>
<organism evidence="3 4">
    <name type="scientific">Homarus americanus</name>
    <name type="common">American lobster</name>
    <dbReference type="NCBI Taxonomy" id="6706"/>
    <lineage>
        <taxon>Eukaryota</taxon>
        <taxon>Metazoa</taxon>
        <taxon>Ecdysozoa</taxon>
        <taxon>Arthropoda</taxon>
        <taxon>Crustacea</taxon>
        <taxon>Multicrustacea</taxon>
        <taxon>Malacostraca</taxon>
        <taxon>Eumalacostraca</taxon>
        <taxon>Eucarida</taxon>
        <taxon>Decapoda</taxon>
        <taxon>Pleocyemata</taxon>
        <taxon>Astacidea</taxon>
        <taxon>Nephropoidea</taxon>
        <taxon>Nephropidae</taxon>
        <taxon>Homarus</taxon>
    </lineage>
</organism>
<dbReference type="AlphaFoldDB" id="A0A8J5N3W0"/>
<sequence>MVLTVMLVCLLVETCWKPFSNDPEHRESVDINGGTTGSSTTPRDPLVYTEAPPSYEEILAQEQLEPPSGNASDDLASTKCDNVTLYHLHTSILDMPDSPESATSNQHISLPRRYSPFITETRYSYTTANELQLSVDRLPSYEEAAITLQPLDSPQHQQNTTNDDDLMLFM</sequence>
<gene>
    <name evidence="3" type="ORF">Hamer_G007004</name>
</gene>
<evidence type="ECO:0000256" key="1">
    <source>
        <dbReference type="SAM" id="MobiDB-lite"/>
    </source>
</evidence>
<feature type="chain" id="PRO_5035238150" evidence="2">
    <location>
        <begin position="17"/>
        <end position="170"/>
    </location>
</feature>
<protein>
    <submittedName>
        <fullName evidence="3">Uncharacterized protein</fullName>
    </submittedName>
</protein>
<evidence type="ECO:0000313" key="3">
    <source>
        <dbReference type="EMBL" id="KAG7172766.1"/>
    </source>
</evidence>
<evidence type="ECO:0000256" key="2">
    <source>
        <dbReference type="SAM" id="SignalP"/>
    </source>
</evidence>
<reference evidence="3" key="1">
    <citation type="journal article" date="2021" name="Sci. Adv.">
        <title>The American lobster genome reveals insights on longevity, neural, and immune adaptations.</title>
        <authorList>
            <person name="Polinski J.M."/>
            <person name="Zimin A.V."/>
            <person name="Clark K.F."/>
            <person name="Kohn A.B."/>
            <person name="Sadowski N."/>
            <person name="Timp W."/>
            <person name="Ptitsyn A."/>
            <person name="Khanna P."/>
            <person name="Romanova D.Y."/>
            <person name="Williams P."/>
            <person name="Greenwood S.J."/>
            <person name="Moroz L.L."/>
            <person name="Walt D.R."/>
            <person name="Bodnar A.G."/>
        </authorList>
    </citation>
    <scope>NUCLEOTIDE SEQUENCE</scope>
    <source>
        <strain evidence="3">GMGI-L3</strain>
    </source>
</reference>
<dbReference type="EMBL" id="JAHLQT010010484">
    <property type="protein sequence ID" value="KAG7172766.1"/>
    <property type="molecule type" value="Genomic_DNA"/>
</dbReference>
<keyword evidence="4" id="KW-1185">Reference proteome</keyword>
<dbReference type="Proteomes" id="UP000747542">
    <property type="component" value="Unassembled WGS sequence"/>
</dbReference>
<proteinExistence type="predicted"/>
<accession>A0A8J5N3W0</accession>
<name>A0A8J5N3W0_HOMAM</name>
<evidence type="ECO:0000313" key="4">
    <source>
        <dbReference type="Proteomes" id="UP000747542"/>
    </source>
</evidence>
<comment type="caution">
    <text evidence="3">The sequence shown here is derived from an EMBL/GenBank/DDBJ whole genome shotgun (WGS) entry which is preliminary data.</text>
</comment>
<keyword evidence="2" id="KW-0732">Signal</keyword>